<dbReference type="SUPFAM" id="SSF52540">
    <property type="entry name" value="P-loop containing nucleoside triphosphate hydrolases"/>
    <property type="match status" value="1"/>
</dbReference>
<comment type="caution">
    <text evidence="3">The sequence shown here is derived from an EMBL/GenBank/DDBJ whole genome shotgun (WGS) entry which is preliminary data.</text>
</comment>
<feature type="compositionally biased region" description="Basic and acidic residues" evidence="1">
    <location>
        <begin position="607"/>
        <end position="617"/>
    </location>
</feature>
<organism evidence="3 4">
    <name type="scientific">Streptomonospora mangrovi</name>
    <dbReference type="NCBI Taxonomy" id="2883123"/>
    <lineage>
        <taxon>Bacteria</taxon>
        <taxon>Bacillati</taxon>
        <taxon>Actinomycetota</taxon>
        <taxon>Actinomycetes</taxon>
        <taxon>Streptosporangiales</taxon>
        <taxon>Nocardiopsidaceae</taxon>
        <taxon>Streptomonospora</taxon>
    </lineage>
</organism>
<dbReference type="InterPro" id="IPR057574">
    <property type="entry name" value="nSTAND_NTPase5_dom"/>
</dbReference>
<dbReference type="EMBL" id="JAJAQC010000018">
    <property type="protein sequence ID" value="MDA0565186.1"/>
    <property type="molecule type" value="Genomic_DNA"/>
</dbReference>
<proteinExistence type="predicted"/>
<feature type="domain" description="Novel STAND NTPase 5" evidence="2">
    <location>
        <begin position="214"/>
        <end position="319"/>
    </location>
</feature>
<keyword evidence="3" id="KW-0067">ATP-binding</keyword>
<protein>
    <submittedName>
        <fullName evidence="3">ATP-binding protein</fullName>
    </submittedName>
</protein>
<evidence type="ECO:0000313" key="3">
    <source>
        <dbReference type="EMBL" id="MDA0565186.1"/>
    </source>
</evidence>
<keyword evidence="4" id="KW-1185">Reference proteome</keyword>
<gene>
    <name evidence="3" type="ORF">LG943_12790</name>
</gene>
<name>A0A9X3NNA2_9ACTN</name>
<evidence type="ECO:0000259" key="2">
    <source>
        <dbReference type="Pfam" id="PF25199"/>
    </source>
</evidence>
<keyword evidence="3" id="KW-0547">Nucleotide-binding</keyword>
<sequence>MAGKRAKKSESQSARDWFLGDREPQLLPTPWLSAMRFESFVERLLKAQTFLGMNERHVANIVRWGVSGDTQGGIDLFGHFNDGVPAAWQCKHLKSLSPARVIQAVHELTFEEAKELYLVYSDVAKIGARNEIKKHPSWQLWDRRDLTVMLRELPVQIQREILDEFWGQEVRRLFLESPDDSFVSIETFAGERRSPEDVMNDIAPLVGRTAEMDRMKRALDRTSGDFRQVVVVTGPGGRGKSRLLTESLLELRERQPHLLVICLRSGWVFSEKAMSELWIGASVVVVDDAHVDTDALAPLLRLARSREDIQIVLATRPSALEAVTQQVILAGFRPSEKTNVPVGELTRTQAQRLVKELTDGMGLSFDLRSYLAGQAEHSPHVAVITTNLIRHGELTAALAVDANLRETVLARYRGLREPEVDGFDGRATRKVLATYAALGAVPCEDHELMCQIADFCDLLPLDLMQIITSLTDHGVLIKQGDMLRVVPDIVADSILEDQAACRNFDTGFVAALWEAFGHGQYQHRLMMSLGELDWRLCRRNGPRVMNRIWAMIRHRLQTLSYDDLYDELGHFQQLAATQPRALLDVLEGLRIRLDEEDGCNTPVPQDSGERSWRELSGRPALGRDDVRSKLPSLYASAAVHAPELLETALDALWALHQHTPYPPHSNTENARWAIEQHLGNLIKLPHSSFPERIVARVTEWLTEPGQGENEATPLFALKPLLVKEEVATVQIAPHTISMQGVPIDATAMRAVRDQIRALLLDQALSQNHHRVSQAIALLQHALRQPRGHFGQGADPDIILSWEDDDLATIAVLTEIARRTSIPALRRRVRHILTWPAERAKSSRVMHAALTTLATLDGVGHLEDDLADVLFERWLVSTRVHPGDVPTLEELEASRATENERTAGLTKSEIQAEHAQQLIQKSQGRHELEETIVDDIVRRLLHFGTVIEMLDLLDRTARDVINLHHDRSCNLWSVWRRIAHRAPEILPDIVREIAGREPGPLDRSVWHLIRLMLHFTPDEGVMWLHGAVVNERGSIKTAIAHAFDRNAWDNIDDLHVLWVTGTSDPDPKVADTFLGVGGPYLRAKPLEAVPFMLDKGITDVAATCALEGASGLDGSAYGAGLTKEEAIAVLRLIGRTDYESYEVQQVLVGIASSHPDLVLNHLAEKDAADIALRVDLPGLGAVYDDHPSALVSWLRQNLSLDPAIQDRLGRVVATAINDRLTQAQGTVLAELVAELDADYLLALTEVLRSVDTWPLRHWVLAEKIMKRARITGCHAKVRKNLLGTMHPGHWSDLDGDSPELNDTLDRARQAAIQVQDSDLRSDYERGIELVQGTLDADRRRHQEDIENGWD</sequence>
<dbReference type="Proteomes" id="UP001140076">
    <property type="component" value="Unassembled WGS sequence"/>
</dbReference>
<accession>A0A9X3NNA2</accession>
<dbReference type="Pfam" id="PF25199">
    <property type="entry name" value="nSTAND_NTPase5"/>
    <property type="match status" value="1"/>
</dbReference>
<feature type="region of interest" description="Disordered" evidence="1">
    <location>
        <begin position="597"/>
        <end position="617"/>
    </location>
</feature>
<dbReference type="GO" id="GO:0005524">
    <property type="term" value="F:ATP binding"/>
    <property type="evidence" value="ECO:0007669"/>
    <property type="project" value="UniProtKB-KW"/>
</dbReference>
<reference evidence="3" key="1">
    <citation type="submission" date="2021-10" db="EMBL/GenBank/DDBJ databases">
        <title>Streptomonospora sp. nov., isolated from mangrove soil.</title>
        <authorList>
            <person name="Chen X."/>
            <person name="Ge X."/>
            <person name="Liu W."/>
        </authorList>
    </citation>
    <scope>NUCLEOTIDE SEQUENCE</scope>
    <source>
        <strain evidence="3">S1-112</strain>
    </source>
</reference>
<dbReference type="RefSeq" id="WP_270072463.1">
    <property type="nucleotide sequence ID" value="NZ_JAJAQC010000018.1"/>
</dbReference>
<dbReference type="InterPro" id="IPR027417">
    <property type="entry name" value="P-loop_NTPase"/>
</dbReference>
<evidence type="ECO:0000313" key="4">
    <source>
        <dbReference type="Proteomes" id="UP001140076"/>
    </source>
</evidence>
<evidence type="ECO:0000256" key="1">
    <source>
        <dbReference type="SAM" id="MobiDB-lite"/>
    </source>
</evidence>
<dbReference type="Gene3D" id="3.40.50.300">
    <property type="entry name" value="P-loop containing nucleotide triphosphate hydrolases"/>
    <property type="match status" value="1"/>
</dbReference>